<dbReference type="InterPro" id="IPR013785">
    <property type="entry name" value="Aldolase_TIM"/>
</dbReference>
<evidence type="ECO:0000256" key="11">
    <source>
        <dbReference type="PIRNR" id="PIRNR001594"/>
    </source>
</evidence>
<comment type="function">
    <text evidence="11">Catalyzes a 2-step reaction, involving the ATP-dependent carboxylation of the covalently attached biotin in the first step and the transfer of the carboxyl group to pyruvate in the second.</text>
</comment>
<evidence type="ECO:0000256" key="9">
    <source>
        <dbReference type="ARBA" id="ARBA00023267"/>
    </source>
</evidence>
<dbReference type="InterPro" id="IPR000089">
    <property type="entry name" value="Biotin_lipoyl"/>
</dbReference>
<name>A1ZV58_MICM2</name>
<dbReference type="Gene3D" id="3.30.470.20">
    <property type="entry name" value="ATP-grasp fold, B domain"/>
    <property type="match status" value="1"/>
</dbReference>
<dbReference type="SUPFAM" id="SSF51246">
    <property type="entry name" value="Rudiment single hybrid motif"/>
    <property type="match status" value="1"/>
</dbReference>
<evidence type="ECO:0000256" key="1">
    <source>
        <dbReference type="ARBA" id="ARBA00001953"/>
    </source>
</evidence>
<dbReference type="Pfam" id="PF02436">
    <property type="entry name" value="PYC_OADA"/>
    <property type="match status" value="1"/>
</dbReference>
<feature type="binding site" evidence="14">
    <location>
        <position position="547"/>
    </location>
    <ligand>
        <name>Mn(2+)</name>
        <dbReference type="ChEBI" id="CHEBI:29035"/>
    </ligand>
</feature>
<dbReference type="FunFam" id="3.30.1490.20:FF:000018">
    <property type="entry name" value="Biotin carboxylase"/>
    <property type="match status" value="1"/>
</dbReference>
<evidence type="ECO:0000256" key="12">
    <source>
        <dbReference type="PIRSR" id="PIRSR001594-1"/>
    </source>
</evidence>
<dbReference type="InterPro" id="IPR011761">
    <property type="entry name" value="ATP-grasp"/>
</dbReference>
<dbReference type="NCBIfam" id="NF006761">
    <property type="entry name" value="PRK09282.1"/>
    <property type="match status" value="1"/>
</dbReference>
<dbReference type="CDD" id="cd06850">
    <property type="entry name" value="biotinyl_domain"/>
    <property type="match status" value="1"/>
</dbReference>
<dbReference type="PROSITE" id="PS50968">
    <property type="entry name" value="BIOTINYL_LIPOYL"/>
    <property type="match status" value="1"/>
</dbReference>
<feature type="binding site" evidence="13">
    <location>
        <position position="619"/>
    </location>
    <ligand>
        <name>substrate</name>
    </ligand>
</feature>
<keyword evidence="7 11" id="KW-0547">Nucleotide-binding</keyword>
<dbReference type="SUPFAM" id="SSF89000">
    <property type="entry name" value="post-HMGL domain-like"/>
    <property type="match status" value="1"/>
</dbReference>
<dbReference type="InterPro" id="IPR000891">
    <property type="entry name" value="PYR_CT"/>
</dbReference>
<evidence type="ECO:0000256" key="14">
    <source>
        <dbReference type="PIRSR" id="PIRSR001594-3"/>
    </source>
</evidence>
<feature type="binding site" description="via carbamate group" evidence="14">
    <location>
        <position position="717"/>
    </location>
    <ligand>
        <name>Mn(2+)</name>
        <dbReference type="ChEBI" id="CHEBI:29035"/>
    </ligand>
</feature>
<dbReference type="InterPro" id="IPR011054">
    <property type="entry name" value="Rudment_hybrid_motif"/>
</dbReference>
<dbReference type="SUPFAM" id="SSF51569">
    <property type="entry name" value="Aldolase"/>
    <property type="match status" value="1"/>
</dbReference>
<dbReference type="Pfam" id="PF00364">
    <property type="entry name" value="Biotin_lipoyl"/>
    <property type="match status" value="1"/>
</dbReference>
<feature type="binding site" evidence="14">
    <location>
        <position position="746"/>
    </location>
    <ligand>
        <name>Mn(2+)</name>
        <dbReference type="ChEBI" id="CHEBI:29035"/>
    </ligand>
</feature>
<evidence type="ECO:0000256" key="8">
    <source>
        <dbReference type="ARBA" id="ARBA00022840"/>
    </source>
</evidence>
<dbReference type="InterPro" id="IPR011053">
    <property type="entry name" value="Single_hybrid_motif"/>
</dbReference>
<dbReference type="GO" id="GO:0004736">
    <property type="term" value="F:pyruvate carboxylase activity"/>
    <property type="evidence" value="ECO:0007669"/>
    <property type="project" value="UniProtKB-EC"/>
</dbReference>
<sequence length="1156" mass="130178">MTTELRPIKKLMVANRGEIAIRVLRAASELKITTVAIFTYEDRYSLHRYKADESYKIGANNDPLKPYLNIEEIINVAKRHNVDAIHPGYGFLSENVNFARRCREEGIIFVGPTPEVMENLGDKVSAKLIAKKANVPVINDSQQKLTSVDIALSEAQHIGYPIMVKASAGGGGRGMRVVKNDAELTKAYKEARSEALKAFGDDTVFLEKYVENPKHIEVQIMADNHGNMVHLFERDCSVQRRFQKVVEIAPCITLSQAAKDKLYQYALSICQSVNYNNVGTVEFLVDSDENIYFIEVNPRIQVEHTITEEVTGIDIVRSQVLIAEGHPLSDQKLRLSSQADVECHGHAIQCRITTEDPENNFQPDYGTINTYRSGSGFGIRLDAGNAYAGSSISPFFDSLLVKVSAWGRTLKGASERLTRALEEFRVRGVKTNVGFLLNVITNEEFTSGKATVKFIDNNPSLFNVPQRLNRATRILNYLADVVVNGNPDVRYVDKTKYFDIVKVPDFTKYTKPPEGTKDKLTQLGRDGFVQWLKDEKKIHYTDTTFRDAHQSLLATRMRGLDIVRVAESYAKAHSDVFSMEVWGGATFDVAMRFLKESPWQRLREIRKRVPNILLQMLLRGSNAVGYKAYPDNLIEKFIEKSAENGIDIFRIFDSLNWIENMKVSIRAVREYTNSLAEACICYTGDIMDPDNQKYTLDYYVELAKQLEDEGAHLLAIKDMAGLLKPYAAEKLITELRKNISLPIHLHTHDTSSIQSATYLKAIEAGVDVVDVALSSMSGLTSQPNFNSLVAAMQGHERDNPINLASLNEYAHYWEQIREYYYPFESGLKAGTAEVYGHEIPGGQYSNLRPQANALGLGDKFEQIKKNYAIANDLFGDIVKVTPSSKVVGDFAMFMTSNDLTKEDILAKGNTLSFPESVINFFKGDLGQPKGGFPAEMLKIVLKGNQPITGRANEHMSPIDFDQEWAAFDKKYNADNYNKPYTFEDLLSYLLYPKVFEDYHNFCQQFGNLVYLPSYAFFYGLHINEEILVRLDEGKTLMIKLLFVSQAVDDEGYREVSFSLNGQVRVIKVRDINQEVKKASNRKRDQGNDKEVGAPLQGKLANVLVKGGDEVKENTPLFVIEAMKMETTITATQPGKVKQIILEQGMVQQDDLVVILE</sequence>
<accession>A1ZV58</accession>
<evidence type="ECO:0000256" key="13">
    <source>
        <dbReference type="PIRSR" id="PIRSR001594-2"/>
    </source>
</evidence>
<evidence type="ECO:0000256" key="6">
    <source>
        <dbReference type="ARBA" id="ARBA00022723"/>
    </source>
</evidence>
<evidence type="ECO:0000259" key="17">
    <source>
        <dbReference type="PROSITE" id="PS50975"/>
    </source>
</evidence>
<feature type="modified residue" description="N6-carboxylysine" evidence="15">
    <location>
        <position position="717"/>
    </location>
</feature>
<dbReference type="InterPro" id="IPR005930">
    <property type="entry name" value="Pyruv_COase"/>
</dbReference>
<evidence type="ECO:0000256" key="4">
    <source>
        <dbReference type="ARBA" id="ARBA00022432"/>
    </source>
</evidence>
<dbReference type="Pfam" id="PF02785">
    <property type="entry name" value="Biotin_carb_C"/>
    <property type="match status" value="1"/>
</dbReference>
<evidence type="ECO:0000313" key="21">
    <source>
        <dbReference type="Proteomes" id="UP000004095"/>
    </source>
</evidence>
<organism evidence="20 21">
    <name type="scientific">Microscilla marina ATCC 23134</name>
    <dbReference type="NCBI Taxonomy" id="313606"/>
    <lineage>
        <taxon>Bacteria</taxon>
        <taxon>Pseudomonadati</taxon>
        <taxon>Bacteroidota</taxon>
        <taxon>Cytophagia</taxon>
        <taxon>Cytophagales</taxon>
        <taxon>Microscillaceae</taxon>
        <taxon>Microscilla</taxon>
    </lineage>
</organism>
<dbReference type="OrthoDB" id="9807469at2"/>
<keyword evidence="8 11" id="KW-0067">ATP-binding</keyword>
<keyword evidence="6 14" id="KW-0479">Metal-binding</keyword>
<dbReference type="Pfam" id="PF00289">
    <property type="entry name" value="Biotin_carb_N"/>
    <property type="match status" value="1"/>
</dbReference>
<dbReference type="Gene3D" id="3.20.20.70">
    <property type="entry name" value="Aldolase class I"/>
    <property type="match status" value="1"/>
</dbReference>
<dbReference type="InterPro" id="IPR016185">
    <property type="entry name" value="PreATP-grasp_dom_sf"/>
</dbReference>
<dbReference type="RefSeq" id="WP_002702245.1">
    <property type="nucleotide sequence ID" value="NZ_AAWS01000044.1"/>
</dbReference>
<dbReference type="EMBL" id="AAWS01000044">
    <property type="protein sequence ID" value="EAY25714.1"/>
    <property type="molecule type" value="Genomic_DNA"/>
</dbReference>
<feature type="domain" description="ATP-grasp" evidence="17">
    <location>
        <begin position="127"/>
        <end position="324"/>
    </location>
</feature>
<dbReference type="SUPFAM" id="SSF56059">
    <property type="entry name" value="Glutathione synthetase ATP-binding domain-like"/>
    <property type="match status" value="1"/>
</dbReference>
<dbReference type="Gene3D" id="2.40.50.100">
    <property type="match status" value="1"/>
</dbReference>
<dbReference type="SUPFAM" id="SSF51230">
    <property type="entry name" value="Single hybrid motif"/>
    <property type="match status" value="1"/>
</dbReference>
<feature type="binding site" evidence="13">
    <location>
        <position position="207"/>
    </location>
    <ligand>
        <name>ATP</name>
        <dbReference type="ChEBI" id="CHEBI:30616"/>
    </ligand>
</feature>
<keyword evidence="4" id="KW-0312">Gluconeogenesis</keyword>
<dbReference type="PROSITE" id="PS50975">
    <property type="entry name" value="ATP_GRASP"/>
    <property type="match status" value="1"/>
</dbReference>
<dbReference type="AlphaFoldDB" id="A1ZV58"/>
<dbReference type="PROSITE" id="PS50979">
    <property type="entry name" value="BC"/>
    <property type="match status" value="1"/>
</dbReference>
<dbReference type="eggNOG" id="COG1038">
    <property type="taxonomic scope" value="Bacteria"/>
</dbReference>
<feature type="active site" evidence="12">
    <location>
        <position position="299"/>
    </location>
</feature>
<evidence type="ECO:0000256" key="5">
    <source>
        <dbReference type="ARBA" id="ARBA00022598"/>
    </source>
</evidence>
<proteinExistence type="predicted"/>
<protein>
    <recommendedName>
        <fullName evidence="3 11">Pyruvate carboxylase</fullName>
        <ecNumber evidence="3 11">6.4.1.1</ecNumber>
    </recommendedName>
</protein>
<evidence type="ECO:0000256" key="10">
    <source>
        <dbReference type="ARBA" id="ARBA00023268"/>
    </source>
</evidence>
<evidence type="ECO:0000313" key="20">
    <source>
        <dbReference type="EMBL" id="EAY25714.1"/>
    </source>
</evidence>
<dbReference type="InterPro" id="IPR011764">
    <property type="entry name" value="Biotin_carboxylation_dom"/>
</dbReference>
<dbReference type="NCBIfam" id="NF009554">
    <property type="entry name" value="PRK12999.1"/>
    <property type="match status" value="1"/>
</dbReference>
<dbReference type="PANTHER" id="PTHR43778:SF2">
    <property type="entry name" value="PYRUVATE CARBOXYLASE, MITOCHONDRIAL"/>
    <property type="match status" value="1"/>
</dbReference>
<comment type="pathway">
    <text evidence="2">Carbohydrate biosynthesis; gluconeogenesis.</text>
</comment>
<feature type="domain" description="Lipoyl-binding" evidence="16">
    <location>
        <begin position="1088"/>
        <end position="1156"/>
    </location>
</feature>
<evidence type="ECO:0000259" key="19">
    <source>
        <dbReference type="PROSITE" id="PS50991"/>
    </source>
</evidence>
<comment type="cofactor">
    <cofactor evidence="1 11">
        <name>biotin</name>
        <dbReference type="ChEBI" id="CHEBI:57586"/>
    </cofactor>
</comment>
<evidence type="ECO:0000256" key="2">
    <source>
        <dbReference type="ARBA" id="ARBA00004742"/>
    </source>
</evidence>
<dbReference type="InterPro" id="IPR003379">
    <property type="entry name" value="Carboxylase_cons_dom"/>
</dbReference>
<keyword evidence="10" id="KW-0511">Multifunctional enzyme</keyword>
<evidence type="ECO:0000259" key="18">
    <source>
        <dbReference type="PROSITE" id="PS50979"/>
    </source>
</evidence>
<reference evidence="20 21" key="1">
    <citation type="submission" date="2007-01" db="EMBL/GenBank/DDBJ databases">
        <authorList>
            <person name="Haygood M."/>
            <person name="Podell S."/>
            <person name="Anderson C."/>
            <person name="Hopkinson B."/>
            <person name="Roe K."/>
            <person name="Barbeau K."/>
            <person name="Gaasterland T."/>
            <person name="Ferriera S."/>
            <person name="Johnson J."/>
            <person name="Kravitz S."/>
            <person name="Beeson K."/>
            <person name="Sutton G."/>
            <person name="Rogers Y.-H."/>
            <person name="Friedman R."/>
            <person name="Frazier M."/>
            <person name="Venter J.C."/>
        </authorList>
    </citation>
    <scope>NUCLEOTIDE SEQUENCE [LARGE SCALE GENOMIC DNA]</scope>
    <source>
        <strain evidence="20 21">ATCC 23134</strain>
    </source>
</reference>
<dbReference type="InterPro" id="IPR055268">
    <property type="entry name" value="PCB-like"/>
</dbReference>
<dbReference type="PROSITE" id="PS00867">
    <property type="entry name" value="CPSASE_2"/>
    <property type="match status" value="1"/>
</dbReference>
<keyword evidence="20" id="KW-0670">Pyruvate</keyword>
<keyword evidence="9 11" id="KW-0092">Biotin</keyword>
<evidence type="ECO:0000256" key="15">
    <source>
        <dbReference type="PIRSR" id="PIRSR001594-4"/>
    </source>
</evidence>
<dbReference type="EC" id="6.4.1.1" evidence="3 11"/>
<evidence type="ECO:0000259" key="16">
    <source>
        <dbReference type="PROSITE" id="PS50968"/>
    </source>
</evidence>
<dbReference type="PIRSF" id="PIRSF001594">
    <property type="entry name" value="Pyruv_carbox"/>
    <property type="match status" value="1"/>
</dbReference>
<dbReference type="InterPro" id="IPR005482">
    <property type="entry name" value="Biotin_COase_C"/>
</dbReference>
<dbReference type="SMART" id="SM00878">
    <property type="entry name" value="Biotin_carb_C"/>
    <property type="match status" value="1"/>
</dbReference>
<comment type="caution">
    <text evidence="20">The sequence shown here is derived from an EMBL/GenBank/DDBJ whole genome shotgun (WGS) entry which is preliminary data.</text>
</comment>
<feature type="modified residue" description="N6-biotinyllysine" evidence="15">
    <location>
        <position position="1123"/>
    </location>
</feature>
<dbReference type="PROSITE" id="PS50991">
    <property type="entry name" value="PYR_CT"/>
    <property type="match status" value="1"/>
</dbReference>
<dbReference type="Pfam" id="PF00682">
    <property type="entry name" value="HMGL-like"/>
    <property type="match status" value="1"/>
</dbReference>
<dbReference type="FunFam" id="3.20.20.70:FF:000033">
    <property type="entry name" value="Pyruvate carboxylase"/>
    <property type="match status" value="1"/>
</dbReference>
<keyword evidence="5 11" id="KW-0436">Ligase</keyword>
<feature type="binding site" evidence="13">
    <location>
        <position position="123"/>
    </location>
    <ligand>
        <name>ATP</name>
        <dbReference type="ChEBI" id="CHEBI:30616"/>
    </ligand>
</feature>
<evidence type="ECO:0000256" key="7">
    <source>
        <dbReference type="ARBA" id="ARBA00022741"/>
    </source>
</evidence>
<dbReference type="NCBIfam" id="TIGR01235">
    <property type="entry name" value="pyruv_carbox"/>
    <property type="match status" value="1"/>
</dbReference>
<dbReference type="PROSITE" id="PS00188">
    <property type="entry name" value="BIOTIN"/>
    <property type="match status" value="1"/>
</dbReference>
<feature type="binding site" evidence="14">
    <location>
        <position position="748"/>
    </location>
    <ligand>
        <name>Mn(2+)</name>
        <dbReference type="ChEBI" id="CHEBI:29035"/>
    </ligand>
</feature>
<dbReference type="InterPro" id="IPR005481">
    <property type="entry name" value="BC-like_N"/>
</dbReference>
<dbReference type="GO" id="GO:0006094">
    <property type="term" value="P:gluconeogenesis"/>
    <property type="evidence" value="ECO:0007669"/>
    <property type="project" value="UniProtKB-UniPathway"/>
</dbReference>
<dbReference type="Proteomes" id="UP000004095">
    <property type="component" value="Unassembled WGS sequence"/>
</dbReference>
<comment type="catalytic activity">
    <reaction evidence="11">
        <text>hydrogencarbonate + pyruvate + ATP = oxaloacetate + ADP + phosphate + H(+)</text>
        <dbReference type="Rhea" id="RHEA:20844"/>
        <dbReference type="ChEBI" id="CHEBI:15361"/>
        <dbReference type="ChEBI" id="CHEBI:15378"/>
        <dbReference type="ChEBI" id="CHEBI:16452"/>
        <dbReference type="ChEBI" id="CHEBI:17544"/>
        <dbReference type="ChEBI" id="CHEBI:30616"/>
        <dbReference type="ChEBI" id="CHEBI:43474"/>
        <dbReference type="ChEBI" id="CHEBI:456216"/>
        <dbReference type="EC" id="6.4.1.1"/>
    </reaction>
</comment>
<dbReference type="FunFam" id="3.40.50.20:FF:000010">
    <property type="entry name" value="Propionyl-CoA carboxylase subunit alpha"/>
    <property type="match status" value="1"/>
</dbReference>
<keyword evidence="21" id="KW-1185">Reference proteome</keyword>
<feature type="domain" description="Pyruvate carboxyltransferase" evidence="19">
    <location>
        <begin position="538"/>
        <end position="807"/>
    </location>
</feature>
<gene>
    <name evidence="20" type="ORF">M23134_04888</name>
</gene>
<dbReference type="SUPFAM" id="SSF52440">
    <property type="entry name" value="PreATP-grasp domain"/>
    <property type="match status" value="1"/>
</dbReference>
<dbReference type="PANTHER" id="PTHR43778">
    <property type="entry name" value="PYRUVATE CARBOXYLASE"/>
    <property type="match status" value="1"/>
</dbReference>
<dbReference type="GO" id="GO:0005737">
    <property type="term" value="C:cytoplasm"/>
    <property type="evidence" value="ECO:0007669"/>
    <property type="project" value="TreeGrafter"/>
</dbReference>
<dbReference type="InterPro" id="IPR005479">
    <property type="entry name" value="CPAse_ATP-bd"/>
</dbReference>
<dbReference type="GO" id="GO:0046872">
    <property type="term" value="F:metal ion binding"/>
    <property type="evidence" value="ECO:0007669"/>
    <property type="project" value="UniProtKB-KW"/>
</dbReference>
<dbReference type="Pfam" id="PF02786">
    <property type="entry name" value="CPSase_L_D2"/>
    <property type="match status" value="1"/>
</dbReference>
<dbReference type="UniPathway" id="UPA00138"/>
<dbReference type="InterPro" id="IPR001882">
    <property type="entry name" value="Biotin_BS"/>
</dbReference>
<dbReference type="GO" id="GO:0005524">
    <property type="term" value="F:ATP binding"/>
    <property type="evidence" value="ECO:0007669"/>
    <property type="project" value="UniProtKB-UniRule"/>
</dbReference>
<feature type="domain" description="Biotin carboxylation" evidence="18">
    <location>
        <begin position="7"/>
        <end position="460"/>
    </location>
</feature>
<dbReference type="PROSITE" id="PS00866">
    <property type="entry name" value="CPSASE_1"/>
    <property type="match status" value="1"/>
</dbReference>
<dbReference type="CDD" id="cd07937">
    <property type="entry name" value="DRE_TIM_PC_TC_5S"/>
    <property type="match status" value="1"/>
</dbReference>
<feature type="binding site" evidence="13">
    <location>
        <position position="881"/>
    </location>
    <ligand>
        <name>substrate</name>
    </ligand>
</feature>
<evidence type="ECO:0000256" key="3">
    <source>
        <dbReference type="ARBA" id="ARBA00013057"/>
    </source>
</evidence>